<gene>
    <name evidence="2" type="ORF">ENQ20_03960</name>
</gene>
<protein>
    <submittedName>
        <fullName evidence="2">DUF4013 domain-containing protein</fullName>
    </submittedName>
</protein>
<dbReference type="Pfam" id="PF13197">
    <property type="entry name" value="DUF4013"/>
    <property type="match status" value="1"/>
</dbReference>
<reference evidence="2" key="1">
    <citation type="journal article" date="2020" name="mSystems">
        <title>Genome- and Community-Level Interaction Insights into Carbon Utilization and Element Cycling Functions of Hydrothermarchaeota in Hydrothermal Sediment.</title>
        <authorList>
            <person name="Zhou Z."/>
            <person name="Liu Y."/>
            <person name="Xu W."/>
            <person name="Pan J."/>
            <person name="Luo Z.H."/>
            <person name="Li M."/>
        </authorList>
    </citation>
    <scope>NUCLEOTIDE SEQUENCE [LARGE SCALE GENOMIC DNA]</scope>
    <source>
        <strain evidence="2">SpSt-289</strain>
    </source>
</reference>
<feature type="transmembrane region" description="Helical" evidence="1">
    <location>
        <begin position="160"/>
        <end position="179"/>
    </location>
</feature>
<keyword evidence="1" id="KW-0812">Transmembrane</keyword>
<organism evidence="2">
    <name type="scientific">Caldilinea aerophila</name>
    <dbReference type="NCBI Taxonomy" id="133453"/>
    <lineage>
        <taxon>Bacteria</taxon>
        <taxon>Bacillati</taxon>
        <taxon>Chloroflexota</taxon>
        <taxon>Caldilineae</taxon>
        <taxon>Caldilineales</taxon>
        <taxon>Caldilineaceae</taxon>
        <taxon>Caldilinea</taxon>
    </lineage>
</organism>
<keyword evidence="1" id="KW-0472">Membrane</keyword>
<proteinExistence type="predicted"/>
<feature type="transmembrane region" description="Helical" evidence="1">
    <location>
        <begin position="20"/>
        <end position="44"/>
    </location>
</feature>
<comment type="caution">
    <text evidence="2">The sequence shown here is derived from an EMBL/GenBank/DDBJ whole genome shotgun (WGS) entry which is preliminary data.</text>
</comment>
<evidence type="ECO:0000313" key="2">
    <source>
        <dbReference type="EMBL" id="HDX30631.1"/>
    </source>
</evidence>
<dbReference type="InterPro" id="IPR025098">
    <property type="entry name" value="DUF4013"/>
</dbReference>
<feature type="transmembrane region" description="Helical" evidence="1">
    <location>
        <begin position="185"/>
        <end position="208"/>
    </location>
</feature>
<accession>A0A7C1FSQ9</accession>
<evidence type="ECO:0000256" key="1">
    <source>
        <dbReference type="SAM" id="Phobius"/>
    </source>
</evidence>
<feature type="transmembrane region" description="Helical" evidence="1">
    <location>
        <begin position="75"/>
        <end position="98"/>
    </location>
</feature>
<feature type="transmembrane region" description="Helical" evidence="1">
    <location>
        <begin position="110"/>
        <end position="139"/>
    </location>
</feature>
<dbReference type="AlphaFoldDB" id="A0A7C1FSQ9"/>
<sequence length="246" mass="27224">MDFIKALTFITEDPRWKEKVIIGAALALFAPLIVPTLILLGYALRLTQSIRDGQRAMLPEWDDWSGDLVRGFKLAIVYLIWSLPAVLATIPFFVGSIMADSDGFVRTFGVMILVGTACLTFIYGIFVTLMTPGFVLWFARDEQIQSGLQLSEIFAWTRNHLTEVVLFLIAVVIANFIFFTVASVVGTLLCLVGLVVTIPLATFVTYLYQFNLLGQIAYKDKTGDVYYPPFASQAPSTEGTGNDPSI</sequence>
<dbReference type="EMBL" id="DSMG01000044">
    <property type="protein sequence ID" value="HDX30631.1"/>
    <property type="molecule type" value="Genomic_DNA"/>
</dbReference>
<name>A0A7C1FSQ9_9CHLR</name>
<keyword evidence="1" id="KW-1133">Transmembrane helix</keyword>